<protein>
    <recommendedName>
        <fullName evidence="3">Alpha/beta hydrolase family protein</fullName>
    </recommendedName>
</protein>
<reference evidence="1 2" key="1">
    <citation type="submission" date="2016-10" db="EMBL/GenBank/DDBJ databases">
        <authorList>
            <person name="de Groot N.N."/>
        </authorList>
    </citation>
    <scope>NUCLEOTIDE SEQUENCE [LARGE SCALE GENOMIC DNA]</scope>
    <source>
        <strain evidence="1 2">CGMCC 1.7659</strain>
    </source>
</reference>
<name>A0A1I4VFJ9_9GAMM</name>
<keyword evidence="2" id="KW-1185">Reference proteome</keyword>
<accession>A0A1I4VFJ9</accession>
<dbReference type="AlphaFoldDB" id="A0A1I4VFJ9"/>
<gene>
    <name evidence="1" type="ORF">SAMN05216289_10236</name>
</gene>
<dbReference type="SUPFAM" id="SSF53474">
    <property type="entry name" value="alpha/beta-Hydrolases"/>
    <property type="match status" value="1"/>
</dbReference>
<dbReference type="Gene3D" id="3.40.50.1820">
    <property type="entry name" value="alpha/beta hydrolase"/>
    <property type="match status" value="1"/>
</dbReference>
<dbReference type="EMBL" id="FOVF01000002">
    <property type="protein sequence ID" value="SFM99949.1"/>
    <property type="molecule type" value="Genomic_DNA"/>
</dbReference>
<evidence type="ECO:0008006" key="3">
    <source>
        <dbReference type="Google" id="ProtNLM"/>
    </source>
</evidence>
<dbReference type="Proteomes" id="UP000198575">
    <property type="component" value="Unassembled WGS sequence"/>
</dbReference>
<dbReference type="RefSeq" id="WP_175497840.1">
    <property type="nucleotide sequence ID" value="NZ_FOVF01000002.1"/>
</dbReference>
<evidence type="ECO:0000313" key="1">
    <source>
        <dbReference type="EMBL" id="SFM99949.1"/>
    </source>
</evidence>
<dbReference type="STRING" id="578942.SAMN05216289_10236"/>
<dbReference type="InterPro" id="IPR029058">
    <property type="entry name" value="AB_hydrolase_fold"/>
</dbReference>
<organism evidence="1 2">
    <name type="scientific">Dokdonella immobilis</name>
    <dbReference type="NCBI Taxonomy" id="578942"/>
    <lineage>
        <taxon>Bacteria</taxon>
        <taxon>Pseudomonadati</taxon>
        <taxon>Pseudomonadota</taxon>
        <taxon>Gammaproteobacteria</taxon>
        <taxon>Lysobacterales</taxon>
        <taxon>Rhodanobacteraceae</taxon>
        <taxon>Dokdonella</taxon>
    </lineage>
</organism>
<evidence type="ECO:0000313" key="2">
    <source>
        <dbReference type="Proteomes" id="UP000198575"/>
    </source>
</evidence>
<sequence length="263" mass="29208">MSSEEIVILEEGRFGVLAGPPPEQGSGVCVLLLNAGFIHRSGPFRLHTRLARRLAASGHASLRFDAPGVGDSIARSDVPLVQTIRAAMDVLQFRHGYSRFVVGGLCSAADLGWQVALADARVCGLLSIDGLARKGWWYRFARLRRGLAKNPVAWVRALHRRVRPRPGPGMTDADLRDWPADGLERAQFAQLIERGVSMFFLFTGGASYFLHRRQFGETYGAASRSAAVAFEHWPLCDHTFFAAADRLRLIDSIDDWMGRHLRR</sequence>
<proteinExistence type="predicted"/>